<keyword evidence="1 3" id="KW-0238">DNA-binding</keyword>
<feature type="region of interest" description="Disordered" evidence="4">
    <location>
        <begin position="49"/>
        <end position="90"/>
    </location>
</feature>
<proteinExistence type="predicted"/>
<dbReference type="PANTHER" id="PTHR46040:SF3">
    <property type="entry name" value="HIGH MOBILITY GROUP PROTEIN 2"/>
    <property type="match status" value="1"/>
</dbReference>
<evidence type="ECO:0000256" key="1">
    <source>
        <dbReference type="ARBA" id="ARBA00023125"/>
    </source>
</evidence>
<organism evidence="6 7">
    <name type="scientific">Mycena chlorophos</name>
    <name type="common">Agaric fungus</name>
    <name type="synonym">Agaricus chlorophos</name>
    <dbReference type="NCBI Taxonomy" id="658473"/>
    <lineage>
        <taxon>Eukaryota</taxon>
        <taxon>Fungi</taxon>
        <taxon>Dikarya</taxon>
        <taxon>Basidiomycota</taxon>
        <taxon>Agaricomycotina</taxon>
        <taxon>Agaricomycetes</taxon>
        <taxon>Agaricomycetidae</taxon>
        <taxon>Agaricales</taxon>
        <taxon>Marasmiineae</taxon>
        <taxon>Mycenaceae</taxon>
        <taxon>Mycena</taxon>
    </lineage>
</organism>
<feature type="compositionally biased region" description="Acidic residues" evidence="4">
    <location>
        <begin position="226"/>
        <end position="244"/>
    </location>
</feature>
<dbReference type="PANTHER" id="PTHR46040">
    <property type="entry name" value="HIGH MOBILITY GROUP PROTEIN 2"/>
    <property type="match status" value="1"/>
</dbReference>
<dbReference type="InterPro" id="IPR051965">
    <property type="entry name" value="ChromReg_NeuronalGeneExpr"/>
</dbReference>
<feature type="compositionally biased region" description="Acidic residues" evidence="4">
    <location>
        <begin position="194"/>
        <end position="212"/>
    </location>
</feature>
<dbReference type="InterPro" id="IPR009071">
    <property type="entry name" value="HMG_box_dom"/>
</dbReference>
<feature type="compositionally biased region" description="Low complexity" evidence="4">
    <location>
        <begin position="213"/>
        <end position="225"/>
    </location>
</feature>
<evidence type="ECO:0000313" key="7">
    <source>
        <dbReference type="Proteomes" id="UP000815677"/>
    </source>
</evidence>
<gene>
    <name evidence="6" type="ORF">MCHLO_03718</name>
</gene>
<feature type="region of interest" description="Disordered" evidence="4">
    <location>
        <begin position="123"/>
        <end position="273"/>
    </location>
</feature>
<dbReference type="SUPFAM" id="SSF47095">
    <property type="entry name" value="HMG-box"/>
    <property type="match status" value="1"/>
</dbReference>
<dbReference type="Proteomes" id="UP000815677">
    <property type="component" value="Unassembled WGS sequence"/>
</dbReference>
<dbReference type="InterPro" id="IPR036910">
    <property type="entry name" value="HMG_box_dom_sf"/>
</dbReference>
<sequence>MTPERAEIAKGMQDAAVKFRASQDAFTAAADAMRKCAEYAEQFAQLVDSEAASSGKHKGRGSGGDAVNGKRKRKEKDPNAPKRPTSSYILYQNAVRGDFKTRNPDMPYQEVVTMMKNQWNSMSEQEKAVYNDKAKKDKQRYQTEKDAYDARSPAEVARDNAKAAEAAAAKKAAGRKPRVPRQEKVPISPPLVATDEDDDDEEEDEEEEEEEAVSAVVPAAAASESESSEEDEDEDDDEEDEEPEAPPAKKAKTAPAPAPSVEKDKKKKKSGKA</sequence>
<keyword evidence="7" id="KW-1185">Reference proteome</keyword>
<evidence type="ECO:0000256" key="4">
    <source>
        <dbReference type="SAM" id="MobiDB-lite"/>
    </source>
</evidence>
<evidence type="ECO:0000256" key="2">
    <source>
        <dbReference type="ARBA" id="ARBA00023242"/>
    </source>
</evidence>
<dbReference type="Gene3D" id="1.10.30.10">
    <property type="entry name" value="High mobility group box domain"/>
    <property type="match status" value="1"/>
</dbReference>
<feature type="DNA-binding region" description="HMG box" evidence="3">
    <location>
        <begin position="81"/>
        <end position="149"/>
    </location>
</feature>
<dbReference type="Pfam" id="PF00505">
    <property type="entry name" value="HMG_box"/>
    <property type="match status" value="1"/>
</dbReference>
<dbReference type="PROSITE" id="PS50118">
    <property type="entry name" value="HMG_BOX_2"/>
    <property type="match status" value="1"/>
</dbReference>
<evidence type="ECO:0000259" key="5">
    <source>
        <dbReference type="PROSITE" id="PS50118"/>
    </source>
</evidence>
<evidence type="ECO:0000313" key="6">
    <source>
        <dbReference type="EMBL" id="GAT46180.1"/>
    </source>
</evidence>
<feature type="domain" description="HMG box" evidence="5">
    <location>
        <begin position="81"/>
        <end position="149"/>
    </location>
</feature>
<protein>
    <recommendedName>
        <fullName evidence="5">HMG box domain-containing protein</fullName>
    </recommendedName>
</protein>
<dbReference type="EMBL" id="DF842145">
    <property type="protein sequence ID" value="GAT46180.1"/>
    <property type="molecule type" value="Genomic_DNA"/>
</dbReference>
<feature type="compositionally biased region" description="Basic and acidic residues" evidence="4">
    <location>
        <begin position="124"/>
        <end position="149"/>
    </location>
</feature>
<dbReference type="SMART" id="SM00398">
    <property type="entry name" value="HMG"/>
    <property type="match status" value="1"/>
</dbReference>
<name>A0ABQ0L4X3_MYCCL</name>
<accession>A0ABQ0L4X3</accession>
<keyword evidence="2 3" id="KW-0539">Nucleus</keyword>
<reference evidence="6" key="1">
    <citation type="submission" date="2014-09" db="EMBL/GenBank/DDBJ databases">
        <title>Genome sequence of the luminous mushroom Mycena chlorophos for searching fungal bioluminescence genes.</title>
        <authorList>
            <person name="Tanaka Y."/>
            <person name="Kasuga D."/>
            <person name="Oba Y."/>
            <person name="Hase S."/>
            <person name="Sato K."/>
            <person name="Oba Y."/>
            <person name="Sakakibara Y."/>
        </authorList>
    </citation>
    <scope>NUCLEOTIDE SEQUENCE</scope>
</reference>
<evidence type="ECO:0000256" key="3">
    <source>
        <dbReference type="PROSITE-ProRule" id="PRU00267"/>
    </source>
</evidence>